<evidence type="ECO:0008006" key="3">
    <source>
        <dbReference type="Google" id="ProtNLM"/>
    </source>
</evidence>
<gene>
    <name evidence="1" type="ORF">PSALAMII_LOCUS3964</name>
</gene>
<dbReference type="Proteomes" id="UP001152646">
    <property type="component" value="Unassembled WGS sequence"/>
</dbReference>
<proteinExistence type="predicted"/>
<name>A0A9W4IYK0_9EURO</name>
<dbReference type="OrthoDB" id="3335918at2759"/>
<dbReference type="Gene3D" id="3.30.110.170">
    <property type="entry name" value="Protein of unknown function (DUF541), domain 1"/>
    <property type="match status" value="1"/>
</dbReference>
<dbReference type="PANTHER" id="PTHR34387">
    <property type="entry name" value="SLR1258 PROTEIN"/>
    <property type="match status" value="1"/>
</dbReference>
<dbReference type="EMBL" id="CAJVPA010000144">
    <property type="protein sequence ID" value="CAG8361945.1"/>
    <property type="molecule type" value="Genomic_DNA"/>
</dbReference>
<accession>A0A9W4IYK0</accession>
<evidence type="ECO:0000313" key="2">
    <source>
        <dbReference type="Proteomes" id="UP001152646"/>
    </source>
</evidence>
<evidence type="ECO:0000313" key="1">
    <source>
        <dbReference type="EMBL" id="CAG8361945.1"/>
    </source>
</evidence>
<organism evidence="1 2">
    <name type="scientific">Penicillium salamii</name>
    <dbReference type="NCBI Taxonomy" id="1612424"/>
    <lineage>
        <taxon>Eukaryota</taxon>
        <taxon>Fungi</taxon>
        <taxon>Dikarya</taxon>
        <taxon>Ascomycota</taxon>
        <taxon>Pezizomycotina</taxon>
        <taxon>Eurotiomycetes</taxon>
        <taxon>Eurotiomycetidae</taxon>
        <taxon>Eurotiales</taxon>
        <taxon>Aspergillaceae</taxon>
        <taxon>Penicillium</taxon>
    </lineage>
</organism>
<dbReference type="PANTHER" id="PTHR34387:SF2">
    <property type="entry name" value="SLR1258 PROTEIN"/>
    <property type="match status" value="1"/>
</dbReference>
<dbReference type="Gene3D" id="3.30.70.2970">
    <property type="entry name" value="Protein of unknown function (DUF541), domain 2"/>
    <property type="match status" value="1"/>
</dbReference>
<sequence>MANPLVINVTGTSSVSYAPERCTLIFCIKTNGSQQEKVAENVTKAANVLQDWFKQFHTPEASALTEQPVTRFSTSNITAWKKSRDDRDQPVENPHYAKINFTAIFQDFVAMGKVVSALLAYPEVEIDSMNWSLTDETSKRLSSDARKGALRHAIQQADDLSEVLGRDVVAVEVSDTDYHSAPVAMRYMSTARGGFNDDSPPLDLTPQEIDVKSSLQVKFEAKSL</sequence>
<reference evidence="1" key="1">
    <citation type="submission" date="2021-07" db="EMBL/GenBank/DDBJ databases">
        <authorList>
            <person name="Branca A.L. A."/>
        </authorList>
    </citation>
    <scope>NUCLEOTIDE SEQUENCE</scope>
</reference>
<protein>
    <recommendedName>
        <fullName evidence="3">DUF541 domain-containing protein</fullName>
    </recommendedName>
</protein>
<dbReference type="InterPro" id="IPR052022">
    <property type="entry name" value="26kDa_periplasmic_antigen"/>
</dbReference>
<comment type="caution">
    <text evidence="1">The sequence shown here is derived from an EMBL/GenBank/DDBJ whole genome shotgun (WGS) entry which is preliminary data.</text>
</comment>
<dbReference type="InterPro" id="IPR007497">
    <property type="entry name" value="SIMPL/DUF541"/>
</dbReference>
<dbReference type="Pfam" id="PF04402">
    <property type="entry name" value="SIMPL"/>
    <property type="match status" value="1"/>
</dbReference>
<dbReference type="GO" id="GO:0006974">
    <property type="term" value="P:DNA damage response"/>
    <property type="evidence" value="ECO:0007669"/>
    <property type="project" value="TreeGrafter"/>
</dbReference>
<dbReference type="AlphaFoldDB" id="A0A9W4IYK0"/>